<dbReference type="PIRSF" id="PIRSF037663">
    <property type="entry name" value="Acetyltransf_GNAT_prd"/>
    <property type="match status" value="1"/>
</dbReference>
<dbReference type="PANTHER" id="PTHR43072:SF60">
    <property type="entry name" value="L-2,4-DIAMINOBUTYRIC ACID ACETYLTRANSFERASE"/>
    <property type="match status" value="1"/>
</dbReference>
<dbReference type="InterPro" id="IPR017255">
    <property type="entry name" value="AcTrfase_GNAT_prd"/>
</dbReference>
<dbReference type="RefSeq" id="WP_225867050.1">
    <property type="nucleotide sequence ID" value="NZ_BFFO01000005.1"/>
</dbReference>
<reference evidence="2 3" key="1">
    <citation type="journal article" date="2018" name="Genome Announc.">
        <title>Draft Genome Sequence of Lactococcus sp. Strain NtB2 (JCM 32569), Isolated from the Gut of the Higher Termite Nasutitermes takasagoensis.</title>
        <authorList>
            <person name="Noda S."/>
            <person name="Aihara C."/>
            <person name="Yuki M."/>
            <person name="Ohkuma M."/>
        </authorList>
    </citation>
    <scope>NUCLEOTIDE SEQUENCE [LARGE SCALE GENOMIC DNA]</scope>
    <source>
        <strain evidence="2 3">NtB2</strain>
    </source>
</reference>
<accession>A0A2R5HFS7</accession>
<name>A0A2R5HFS7_9LACT</name>
<evidence type="ECO:0000313" key="3">
    <source>
        <dbReference type="Proteomes" id="UP000245021"/>
    </source>
</evidence>
<dbReference type="PROSITE" id="PS51186">
    <property type="entry name" value="GNAT"/>
    <property type="match status" value="1"/>
</dbReference>
<dbReference type="Pfam" id="PF00583">
    <property type="entry name" value="Acetyltransf_1"/>
    <property type="match status" value="1"/>
</dbReference>
<evidence type="ECO:0000313" key="2">
    <source>
        <dbReference type="EMBL" id="GBG96907.1"/>
    </source>
</evidence>
<dbReference type="CDD" id="cd04301">
    <property type="entry name" value="NAT_SF"/>
    <property type="match status" value="1"/>
</dbReference>
<comment type="caution">
    <text evidence="2">The sequence shown here is derived from an EMBL/GenBank/DDBJ whole genome shotgun (WGS) entry which is preliminary data.</text>
</comment>
<dbReference type="EMBL" id="BFFO01000005">
    <property type="protein sequence ID" value="GBG96907.1"/>
    <property type="molecule type" value="Genomic_DNA"/>
</dbReference>
<keyword evidence="3" id="KW-1185">Reference proteome</keyword>
<dbReference type="AlphaFoldDB" id="A0A2R5HFS7"/>
<keyword evidence="2" id="KW-0808">Transferase</keyword>
<sequence>MQIRDIQPKDFADVADFENENWTGIATPVIMSSTAEQIMNKILREGRDYYLAVNDDDNQILGILDAGLRHPILASRHVMTFGLIVAEDFREQGIAKALLKHFLEIARKEGFQKISMEVLAGNEPAISLYESFGFVLEGRQKKEFKIEGRYVDNLLYAYFL</sequence>
<proteinExistence type="predicted"/>
<dbReference type="Gene3D" id="3.40.630.30">
    <property type="match status" value="1"/>
</dbReference>
<dbReference type="Proteomes" id="UP000245021">
    <property type="component" value="Unassembled WGS sequence"/>
</dbReference>
<dbReference type="InterPro" id="IPR016181">
    <property type="entry name" value="Acyl_CoA_acyltransferase"/>
</dbReference>
<dbReference type="PANTHER" id="PTHR43072">
    <property type="entry name" value="N-ACETYLTRANSFERASE"/>
    <property type="match status" value="1"/>
</dbReference>
<dbReference type="InterPro" id="IPR000182">
    <property type="entry name" value="GNAT_dom"/>
</dbReference>
<gene>
    <name evidence="2" type="ORF">NtB2_01042</name>
</gene>
<dbReference type="GO" id="GO:0016747">
    <property type="term" value="F:acyltransferase activity, transferring groups other than amino-acyl groups"/>
    <property type="evidence" value="ECO:0007669"/>
    <property type="project" value="InterPro"/>
</dbReference>
<organism evidence="2 3">
    <name type="scientific">Lactococcus termiticola</name>
    <dbReference type="NCBI Taxonomy" id="2169526"/>
    <lineage>
        <taxon>Bacteria</taxon>
        <taxon>Bacillati</taxon>
        <taxon>Bacillota</taxon>
        <taxon>Bacilli</taxon>
        <taxon>Lactobacillales</taxon>
        <taxon>Streptococcaceae</taxon>
        <taxon>Lactococcus</taxon>
    </lineage>
</organism>
<dbReference type="SUPFAM" id="SSF55729">
    <property type="entry name" value="Acyl-CoA N-acyltransferases (Nat)"/>
    <property type="match status" value="1"/>
</dbReference>
<feature type="domain" description="N-acetyltransferase" evidence="1">
    <location>
        <begin position="1"/>
        <end position="160"/>
    </location>
</feature>
<evidence type="ECO:0000259" key="1">
    <source>
        <dbReference type="PROSITE" id="PS51186"/>
    </source>
</evidence>
<protein>
    <submittedName>
        <fullName evidence="2">GNAT family acetyltransferase</fullName>
    </submittedName>
</protein>